<dbReference type="Proteomes" id="UP000694403">
    <property type="component" value="Unplaced"/>
</dbReference>
<evidence type="ECO:0000256" key="1">
    <source>
        <dbReference type="SAM" id="MobiDB-lite"/>
    </source>
</evidence>
<accession>A0A8C3XRP0</accession>
<proteinExistence type="predicted"/>
<evidence type="ECO:0000313" key="2">
    <source>
        <dbReference type="Ensembl" id="ENSCSRP00000019128.1"/>
    </source>
</evidence>
<dbReference type="AlphaFoldDB" id="A0A8C3XRP0"/>
<organism evidence="2 3">
    <name type="scientific">Chelydra serpentina</name>
    <name type="common">Snapping turtle</name>
    <name type="synonym">Testudo serpentina</name>
    <dbReference type="NCBI Taxonomy" id="8475"/>
    <lineage>
        <taxon>Eukaryota</taxon>
        <taxon>Metazoa</taxon>
        <taxon>Chordata</taxon>
        <taxon>Craniata</taxon>
        <taxon>Vertebrata</taxon>
        <taxon>Euteleostomi</taxon>
        <taxon>Archelosauria</taxon>
        <taxon>Testudinata</taxon>
        <taxon>Testudines</taxon>
        <taxon>Cryptodira</taxon>
        <taxon>Durocryptodira</taxon>
        <taxon>Americhelydia</taxon>
        <taxon>Chelydroidea</taxon>
        <taxon>Chelydridae</taxon>
        <taxon>Chelydra</taxon>
    </lineage>
</organism>
<reference evidence="2" key="1">
    <citation type="submission" date="2025-08" db="UniProtKB">
        <authorList>
            <consortium name="Ensembl"/>
        </authorList>
    </citation>
    <scope>IDENTIFICATION</scope>
</reference>
<feature type="region of interest" description="Disordered" evidence="1">
    <location>
        <begin position="50"/>
        <end position="87"/>
    </location>
</feature>
<dbReference type="InterPro" id="IPR008160">
    <property type="entry name" value="Collagen"/>
</dbReference>
<reference evidence="2" key="2">
    <citation type="submission" date="2025-09" db="UniProtKB">
        <authorList>
            <consortium name="Ensembl"/>
        </authorList>
    </citation>
    <scope>IDENTIFICATION</scope>
</reference>
<evidence type="ECO:0000313" key="3">
    <source>
        <dbReference type="Proteomes" id="UP000694403"/>
    </source>
</evidence>
<dbReference type="Ensembl" id="ENSCSRT00000019999.1">
    <property type="protein sequence ID" value="ENSCSRP00000019128.1"/>
    <property type="gene ID" value="ENSCSRG00000014587.1"/>
</dbReference>
<sequence length="87" mass="8892">SQKLRSVLRIGAVNLGMMNYFMSPEVKIVGLGGNEKLAILQGCPGVPGATGPKGELGAEGMRGEKGTQGSPGKMGPAGEKGKVIKRL</sequence>
<name>A0A8C3XRP0_CHESE</name>
<dbReference type="Pfam" id="PF01391">
    <property type="entry name" value="Collagen"/>
    <property type="match status" value="1"/>
</dbReference>
<keyword evidence="3" id="KW-1185">Reference proteome</keyword>
<protein>
    <submittedName>
        <fullName evidence="2">Uncharacterized protein</fullName>
    </submittedName>
</protein>